<reference evidence="2 3" key="1">
    <citation type="journal article" date="2015" name="Sci. Rep.">
        <title>Genome of the facultative scuticociliatosis pathogen Pseudocohnilembus persalinus provides insight into its virulence through horizontal gene transfer.</title>
        <authorList>
            <person name="Xiong J."/>
            <person name="Wang G."/>
            <person name="Cheng J."/>
            <person name="Tian M."/>
            <person name="Pan X."/>
            <person name="Warren A."/>
            <person name="Jiang C."/>
            <person name="Yuan D."/>
            <person name="Miao W."/>
        </authorList>
    </citation>
    <scope>NUCLEOTIDE SEQUENCE [LARGE SCALE GENOMIC DNA]</scope>
    <source>
        <strain evidence="2">36N120E</strain>
    </source>
</reference>
<evidence type="ECO:0000313" key="2">
    <source>
        <dbReference type="EMBL" id="KRW98919.1"/>
    </source>
</evidence>
<sequence length="166" mass="19967">MEEILENKYNKEFANQDLQNQNQNYNLNSYEKINESLKLKEQQLLIVHKVLDIIGYHTKEFKPFLDKVSKTINDILYIDDGYLLDFLLEFNLSEKSDIEEMINSYEIQIQDLTDESLYYAYEESGFELLQDKLIQKIEDIREEIKNKVNQEQVQAELQMKQKIQRK</sequence>
<organism evidence="2 3">
    <name type="scientific">Pseudocohnilembus persalinus</name>
    <name type="common">Ciliate</name>
    <dbReference type="NCBI Taxonomy" id="266149"/>
    <lineage>
        <taxon>Eukaryota</taxon>
        <taxon>Sar</taxon>
        <taxon>Alveolata</taxon>
        <taxon>Ciliophora</taxon>
        <taxon>Intramacronucleata</taxon>
        <taxon>Oligohymenophorea</taxon>
        <taxon>Scuticociliatia</taxon>
        <taxon>Philasterida</taxon>
        <taxon>Pseudocohnilembidae</taxon>
        <taxon>Pseudocohnilembus</taxon>
    </lineage>
</organism>
<evidence type="ECO:0000313" key="3">
    <source>
        <dbReference type="Proteomes" id="UP000054937"/>
    </source>
</evidence>
<keyword evidence="3" id="KW-1185">Reference proteome</keyword>
<comment type="caution">
    <text evidence="2">The sequence shown here is derived from an EMBL/GenBank/DDBJ whole genome shotgun (WGS) entry which is preliminary data.</text>
</comment>
<dbReference type="InParanoid" id="A0A0V0QA17"/>
<accession>A0A0V0QA17</accession>
<dbReference type="Proteomes" id="UP000054937">
    <property type="component" value="Unassembled WGS sequence"/>
</dbReference>
<proteinExistence type="predicted"/>
<gene>
    <name evidence="2" type="ORF">PPERSA_09444</name>
</gene>
<feature type="coiled-coil region" evidence="1">
    <location>
        <begin position="95"/>
        <end position="161"/>
    </location>
</feature>
<dbReference type="EMBL" id="LDAU01000225">
    <property type="protein sequence ID" value="KRW98919.1"/>
    <property type="molecule type" value="Genomic_DNA"/>
</dbReference>
<evidence type="ECO:0000256" key="1">
    <source>
        <dbReference type="SAM" id="Coils"/>
    </source>
</evidence>
<keyword evidence="1" id="KW-0175">Coiled coil</keyword>
<protein>
    <submittedName>
        <fullName evidence="2">Uncharacterized protein</fullName>
    </submittedName>
</protein>
<dbReference type="AlphaFoldDB" id="A0A0V0QA17"/>
<name>A0A0V0QA17_PSEPJ</name>